<comment type="caution">
    <text evidence="10">The sequence shown here is derived from an EMBL/GenBank/DDBJ whole genome shotgun (WGS) entry which is preliminary data.</text>
</comment>
<keyword evidence="4 7" id="KW-0863">Zinc-finger</keyword>
<dbReference type="AlphaFoldDB" id="A0AAD7IEX0"/>
<keyword evidence="3" id="KW-0677">Repeat</keyword>
<sequence length="319" mass="34219">MPRVATNSSRSHTSPASGKTPPCPPLRFPCPEQGCPWSYDRQSDLKRHSVRHMSPEEKSRRMYACPEIGCTHKALQKSNLATHYNAKHSGLKPHICTKCSYCAADPSCLHKHMRTIHGYVSGTQPRKKRSAAVSELFDTISSPFAVAVSSSGSPGSSGSRWTASPSPAASFDSLPSPLSPAPSVCSSDDCYSFPTTPDAHAIFYPYMPSPASSTDSSMPPSSTVSDDWMWDPSFEAACQAMGDWCASVPPTALPAAPAMFYPAENMGSFASGCGPSDFFPASFDITSDPFAFPSVMYDISANSCSYLSALEGQWTDAVY</sequence>
<dbReference type="InterPro" id="IPR036236">
    <property type="entry name" value="Znf_C2H2_sf"/>
</dbReference>
<evidence type="ECO:0000256" key="3">
    <source>
        <dbReference type="ARBA" id="ARBA00022737"/>
    </source>
</evidence>
<dbReference type="PROSITE" id="PS00028">
    <property type="entry name" value="ZINC_FINGER_C2H2_1"/>
    <property type="match status" value="1"/>
</dbReference>
<dbReference type="GO" id="GO:0000978">
    <property type="term" value="F:RNA polymerase II cis-regulatory region sequence-specific DNA binding"/>
    <property type="evidence" value="ECO:0007669"/>
    <property type="project" value="TreeGrafter"/>
</dbReference>
<organism evidence="10 11">
    <name type="scientific">Mycena maculata</name>
    <dbReference type="NCBI Taxonomy" id="230809"/>
    <lineage>
        <taxon>Eukaryota</taxon>
        <taxon>Fungi</taxon>
        <taxon>Dikarya</taxon>
        <taxon>Basidiomycota</taxon>
        <taxon>Agaricomycotina</taxon>
        <taxon>Agaricomycetes</taxon>
        <taxon>Agaricomycetidae</taxon>
        <taxon>Agaricales</taxon>
        <taxon>Marasmiineae</taxon>
        <taxon>Mycenaceae</taxon>
        <taxon>Mycena</taxon>
    </lineage>
</organism>
<dbReference type="Pfam" id="PF00096">
    <property type="entry name" value="zf-C2H2"/>
    <property type="match status" value="1"/>
</dbReference>
<evidence type="ECO:0000256" key="8">
    <source>
        <dbReference type="SAM" id="MobiDB-lite"/>
    </source>
</evidence>
<dbReference type="InterPro" id="IPR050527">
    <property type="entry name" value="Snail/Krueppel_Znf"/>
</dbReference>
<keyword evidence="11" id="KW-1185">Reference proteome</keyword>
<feature type="domain" description="C2H2-type" evidence="9">
    <location>
        <begin position="63"/>
        <end position="93"/>
    </location>
</feature>
<dbReference type="PROSITE" id="PS50157">
    <property type="entry name" value="ZINC_FINGER_C2H2_2"/>
    <property type="match status" value="2"/>
</dbReference>
<protein>
    <recommendedName>
        <fullName evidence="9">C2H2-type domain-containing protein</fullName>
    </recommendedName>
</protein>
<evidence type="ECO:0000256" key="6">
    <source>
        <dbReference type="ARBA" id="ARBA00023242"/>
    </source>
</evidence>
<dbReference type="GO" id="GO:0008270">
    <property type="term" value="F:zinc ion binding"/>
    <property type="evidence" value="ECO:0007669"/>
    <property type="project" value="UniProtKB-KW"/>
</dbReference>
<feature type="domain" description="C2H2-type" evidence="9">
    <location>
        <begin position="28"/>
        <end position="57"/>
    </location>
</feature>
<dbReference type="Proteomes" id="UP001215280">
    <property type="component" value="Unassembled WGS sequence"/>
</dbReference>
<evidence type="ECO:0000313" key="11">
    <source>
        <dbReference type="Proteomes" id="UP001215280"/>
    </source>
</evidence>
<dbReference type="InterPro" id="IPR013087">
    <property type="entry name" value="Znf_C2H2_type"/>
</dbReference>
<evidence type="ECO:0000313" key="10">
    <source>
        <dbReference type="EMBL" id="KAJ7741157.1"/>
    </source>
</evidence>
<dbReference type="Gene3D" id="3.30.160.60">
    <property type="entry name" value="Classic Zinc Finger"/>
    <property type="match status" value="1"/>
</dbReference>
<evidence type="ECO:0000256" key="2">
    <source>
        <dbReference type="ARBA" id="ARBA00022723"/>
    </source>
</evidence>
<evidence type="ECO:0000256" key="7">
    <source>
        <dbReference type="PROSITE-ProRule" id="PRU00042"/>
    </source>
</evidence>
<feature type="region of interest" description="Disordered" evidence="8">
    <location>
        <begin position="1"/>
        <end position="25"/>
    </location>
</feature>
<evidence type="ECO:0000256" key="4">
    <source>
        <dbReference type="ARBA" id="ARBA00022771"/>
    </source>
</evidence>
<keyword evidence="2" id="KW-0479">Metal-binding</keyword>
<feature type="compositionally biased region" description="Polar residues" evidence="8">
    <location>
        <begin position="1"/>
        <end position="17"/>
    </location>
</feature>
<dbReference type="PANTHER" id="PTHR24388">
    <property type="entry name" value="ZINC FINGER PROTEIN"/>
    <property type="match status" value="1"/>
</dbReference>
<evidence type="ECO:0000259" key="9">
    <source>
        <dbReference type="PROSITE" id="PS50157"/>
    </source>
</evidence>
<dbReference type="SUPFAM" id="SSF57667">
    <property type="entry name" value="beta-beta-alpha zinc fingers"/>
    <property type="match status" value="1"/>
</dbReference>
<accession>A0AAD7IEX0</accession>
<gene>
    <name evidence="10" type="ORF">DFH07DRAFT_59043</name>
</gene>
<dbReference type="SMART" id="SM00355">
    <property type="entry name" value="ZnF_C2H2"/>
    <property type="match status" value="3"/>
</dbReference>
<evidence type="ECO:0000256" key="5">
    <source>
        <dbReference type="ARBA" id="ARBA00022833"/>
    </source>
</evidence>
<name>A0AAD7IEX0_9AGAR</name>
<dbReference type="PANTHER" id="PTHR24388:SF54">
    <property type="entry name" value="PROTEIN ESCARGOT"/>
    <property type="match status" value="1"/>
</dbReference>
<dbReference type="GO" id="GO:0000981">
    <property type="term" value="F:DNA-binding transcription factor activity, RNA polymerase II-specific"/>
    <property type="evidence" value="ECO:0007669"/>
    <property type="project" value="TreeGrafter"/>
</dbReference>
<dbReference type="GO" id="GO:0005634">
    <property type="term" value="C:nucleus"/>
    <property type="evidence" value="ECO:0007669"/>
    <property type="project" value="UniProtKB-SubCell"/>
</dbReference>
<evidence type="ECO:0000256" key="1">
    <source>
        <dbReference type="ARBA" id="ARBA00004123"/>
    </source>
</evidence>
<comment type="subcellular location">
    <subcellularLocation>
        <location evidence="1">Nucleus</location>
    </subcellularLocation>
</comment>
<dbReference type="EMBL" id="JARJLG010000124">
    <property type="protein sequence ID" value="KAJ7741157.1"/>
    <property type="molecule type" value="Genomic_DNA"/>
</dbReference>
<reference evidence="10" key="1">
    <citation type="submission" date="2023-03" db="EMBL/GenBank/DDBJ databases">
        <title>Massive genome expansion in bonnet fungi (Mycena s.s.) driven by repeated elements and novel gene families across ecological guilds.</title>
        <authorList>
            <consortium name="Lawrence Berkeley National Laboratory"/>
            <person name="Harder C.B."/>
            <person name="Miyauchi S."/>
            <person name="Viragh M."/>
            <person name="Kuo A."/>
            <person name="Thoen E."/>
            <person name="Andreopoulos B."/>
            <person name="Lu D."/>
            <person name="Skrede I."/>
            <person name="Drula E."/>
            <person name="Henrissat B."/>
            <person name="Morin E."/>
            <person name="Kohler A."/>
            <person name="Barry K."/>
            <person name="LaButti K."/>
            <person name="Morin E."/>
            <person name="Salamov A."/>
            <person name="Lipzen A."/>
            <person name="Mereny Z."/>
            <person name="Hegedus B."/>
            <person name="Baldrian P."/>
            <person name="Stursova M."/>
            <person name="Weitz H."/>
            <person name="Taylor A."/>
            <person name="Grigoriev I.V."/>
            <person name="Nagy L.G."/>
            <person name="Martin F."/>
            <person name="Kauserud H."/>
        </authorList>
    </citation>
    <scope>NUCLEOTIDE SEQUENCE</scope>
    <source>
        <strain evidence="10">CBHHK188m</strain>
    </source>
</reference>
<proteinExistence type="predicted"/>
<keyword evidence="5" id="KW-0862">Zinc</keyword>
<keyword evidence="6" id="KW-0539">Nucleus</keyword>